<reference evidence="2 3" key="1">
    <citation type="submission" date="2018-06" db="EMBL/GenBank/DDBJ databases">
        <title>Genomic Encyclopedia of Type Strains, Phase IV (KMG-IV): sequencing the most valuable type-strain genomes for metagenomic binning, comparative biology and taxonomic classification.</title>
        <authorList>
            <person name="Goeker M."/>
        </authorList>
    </citation>
    <scope>NUCLEOTIDE SEQUENCE [LARGE SCALE GENOMIC DNA]</scope>
    <source>
        <strain evidence="2 3">DSM 22112</strain>
    </source>
</reference>
<dbReference type="Gene3D" id="1.10.1240.10">
    <property type="entry name" value="Methionine synthase domain"/>
    <property type="match status" value="1"/>
</dbReference>
<gene>
    <name evidence="2" type="ORF">DES36_10873</name>
</gene>
<evidence type="ECO:0000313" key="2">
    <source>
        <dbReference type="EMBL" id="RBP64450.1"/>
    </source>
</evidence>
<evidence type="ECO:0000259" key="1">
    <source>
        <dbReference type="Pfam" id="PF02607"/>
    </source>
</evidence>
<dbReference type="InterPro" id="IPR003759">
    <property type="entry name" value="Cbl-bd_cap"/>
</dbReference>
<dbReference type="Pfam" id="PF02607">
    <property type="entry name" value="B12-binding_2"/>
    <property type="match status" value="1"/>
</dbReference>
<name>A0A366I8J1_9FIRM</name>
<organism evidence="2 3">
    <name type="scientific">Alkalibaculum bacchi</name>
    <dbReference type="NCBI Taxonomy" id="645887"/>
    <lineage>
        <taxon>Bacteria</taxon>
        <taxon>Bacillati</taxon>
        <taxon>Bacillota</taxon>
        <taxon>Clostridia</taxon>
        <taxon>Eubacteriales</taxon>
        <taxon>Eubacteriaceae</taxon>
        <taxon>Alkalibaculum</taxon>
    </lineage>
</organism>
<proteinExistence type="predicted"/>
<dbReference type="RefSeq" id="WP_113920599.1">
    <property type="nucleotide sequence ID" value="NZ_QNRX01000008.1"/>
</dbReference>
<sequence length="85" mass="9711">MDYDQLSIALSELKGDEVLELTKQFIESRPDELAEKKFIIAAQDGINKVSERFEMRDYKVGDLIYAKEILEQIMDMILPAAEGSI</sequence>
<evidence type="ECO:0000313" key="3">
    <source>
        <dbReference type="Proteomes" id="UP000253490"/>
    </source>
</evidence>
<accession>A0A366I8J1</accession>
<protein>
    <recommendedName>
        <fullName evidence="1">B12-binding N-terminal domain-containing protein</fullName>
    </recommendedName>
</protein>
<keyword evidence="3" id="KW-1185">Reference proteome</keyword>
<dbReference type="AlphaFoldDB" id="A0A366I8J1"/>
<feature type="domain" description="B12-binding N-terminal" evidence="1">
    <location>
        <begin position="4"/>
        <end position="77"/>
    </location>
</feature>
<dbReference type="Proteomes" id="UP000253490">
    <property type="component" value="Unassembled WGS sequence"/>
</dbReference>
<dbReference type="SUPFAM" id="SSF47644">
    <property type="entry name" value="Methionine synthase domain"/>
    <property type="match status" value="1"/>
</dbReference>
<dbReference type="EMBL" id="QNRX01000008">
    <property type="protein sequence ID" value="RBP64450.1"/>
    <property type="molecule type" value="Genomic_DNA"/>
</dbReference>
<comment type="caution">
    <text evidence="2">The sequence shown here is derived from an EMBL/GenBank/DDBJ whole genome shotgun (WGS) entry which is preliminary data.</text>
</comment>
<dbReference type="InterPro" id="IPR036594">
    <property type="entry name" value="Meth_synthase_dom"/>
</dbReference>